<keyword evidence="3" id="KW-0378">Hydrolase</keyword>
<dbReference type="Gene3D" id="3.40.50.1820">
    <property type="entry name" value="alpha/beta hydrolase"/>
    <property type="match status" value="1"/>
</dbReference>
<protein>
    <submittedName>
        <fullName evidence="3">Alpha/beta fold hydrolase</fullName>
    </submittedName>
</protein>
<evidence type="ECO:0000313" key="4">
    <source>
        <dbReference type="Proteomes" id="UP001614394"/>
    </source>
</evidence>
<dbReference type="PANTHER" id="PTHR43194">
    <property type="entry name" value="HYDROLASE ALPHA/BETA FOLD FAMILY"/>
    <property type="match status" value="1"/>
</dbReference>
<gene>
    <name evidence="3" type="ORF">ACIGXA_36715</name>
</gene>
<dbReference type="EMBL" id="JBITYG010000016">
    <property type="protein sequence ID" value="MFI9106061.1"/>
    <property type="molecule type" value="Genomic_DNA"/>
</dbReference>
<dbReference type="InterPro" id="IPR050228">
    <property type="entry name" value="Carboxylesterase_BioH"/>
</dbReference>
<accession>A0ABW8CL23</accession>
<reference evidence="3 4" key="1">
    <citation type="submission" date="2024-10" db="EMBL/GenBank/DDBJ databases">
        <title>The Natural Products Discovery Center: Release of the First 8490 Sequenced Strains for Exploring Actinobacteria Biosynthetic Diversity.</title>
        <authorList>
            <person name="Kalkreuter E."/>
            <person name="Kautsar S.A."/>
            <person name="Yang D."/>
            <person name="Bader C.D."/>
            <person name="Teijaro C.N."/>
            <person name="Fluegel L."/>
            <person name="Davis C.M."/>
            <person name="Simpson J.R."/>
            <person name="Lauterbach L."/>
            <person name="Steele A.D."/>
            <person name="Gui C."/>
            <person name="Meng S."/>
            <person name="Li G."/>
            <person name="Viehrig K."/>
            <person name="Ye F."/>
            <person name="Su P."/>
            <person name="Kiefer A.F."/>
            <person name="Nichols A."/>
            <person name="Cepeda A.J."/>
            <person name="Yan W."/>
            <person name="Fan B."/>
            <person name="Jiang Y."/>
            <person name="Adhikari A."/>
            <person name="Zheng C.-J."/>
            <person name="Schuster L."/>
            <person name="Cowan T.M."/>
            <person name="Smanski M.J."/>
            <person name="Chevrette M.G."/>
            <person name="De Carvalho L.P.S."/>
            <person name="Shen B."/>
        </authorList>
    </citation>
    <scope>NUCLEOTIDE SEQUENCE [LARGE SCALE GENOMIC DNA]</scope>
    <source>
        <strain evidence="3 4">NPDC053399</strain>
    </source>
</reference>
<sequence length="277" mass="29613">MNPTSPVPATVATLRVPDARLHYEVRGQGPLVVLVGAPMDAGSFAPLAERLAADHTVLTTDPRGINRSPVDDPDQDSTPEMRADDLSRLLTHLDAGPATVLGSSGGAVSALALLQAHPGLVDTVIAHEPPLNDLLDDREQIHERTEDIIATHLSGDVTGAWRKFMALANINLPEGVFEHMFGGEWEPQQIADDHFQFAHMLRPTTRWRPDLAALRSTTARVLIGLGKESGGQLCERTSIALASALGGEPTMFPGGHIGFAEDPDGFAIRLREVLSGS</sequence>
<keyword evidence="4" id="KW-1185">Reference proteome</keyword>
<comment type="caution">
    <text evidence="3">The sequence shown here is derived from an EMBL/GenBank/DDBJ whole genome shotgun (WGS) entry which is preliminary data.</text>
</comment>
<feature type="domain" description="AB hydrolase-1" evidence="2">
    <location>
        <begin position="30"/>
        <end position="143"/>
    </location>
</feature>
<dbReference type="RefSeq" id="WP_399657238.1">
    <property type="nucleotide sequence ID" value="NZ_JBITYG010000016.1"/>
</dbReference>
<dbReference type="GO" id="GO:0016787">
    <property type="term" value="F:hydrolase activity"/>
    <property type="evidence" value="ECO:0007669"/>
    <property type="project" value="UniProtKB-KW"/>
</dbReference>
<dbReference type="InterPro" id="IPR000073">
    <property type="entry name" value="AB_hydrolase_1"/>
</dbReference>
<dbReference type="SUPFAM" id="SSF53474">
    <property type="entry name" value="alpha/beta-Hydrolases"/>
    <property type="match status" value="1"/>
</dbReference>
<evidence type="ECO:0000256" key="1">
    <source>
        <dbReference type="SAM" id="MobiDB-lite"/>
    </source>
</evidence>
<feature type="region of interest" description="Disordered" evidence="1">
    <location>
        <begin position="59"/>
        <end position="81"/>
    </location>
</feature>
<name>A0ABW8CL23_9ACTN</name>
<dbReference type="Proteomes" id="UP001614394">
    <property type="component" value="Unassembled WGS sequence"/>
</dbReference>
<dbReference type="Pfam" id="PF00561">
    <property type="entry name" value="Abhydrolase_1"/>
    <property type="match status" value="1"/>
</dbReference>
<dbReference type="PANTHER" id="PTHR43194:SF2">
    <property type="entry name" value="PEROXISOMAL MEMBRANE PROTEIN LPX1"/>
    <property type="match status" value="1"/>
</dbReference>
<dbReference type="InterPro" id="IPR029058">
    <property type="entry name" value="AB_hydrolase_fold"/>
</dbReference>
<proteinExistence type="predicted"/>
<organism evidence="3 4">
    <name type="scientific">Streptomyces fildesensis</name>
    <dbReference type="NCBI Taxonomy" id="375757"/>
    <lineage>
        <taxon>Bacteria</taxon>
        <taxon>Bacillati</taxon>
        <taxon>Actinomycetota</taxon>
        <taxon>Actinomycetes</taxon>
        <taxon>Kitasatosporales</taxon>
        <taxon>Streptomycetaceae</taxon>
        <taxon>Streptomyces</taxon>
    </lineage>
</organism>
<evidence type="ECO:0000313" key="3">
    <source>
        <dbReference type="EMBL" id="MFI9106061.1"/>
    </source>
</evidence>
<evidence type="ECO:0000259" key="2">
    <source>
        <dbReference type="Pfam" id="PF00561"/>
    </source>
</evidence>